<evidence type="ECO:0000313" key="14">
    <source>
        <dbReference type="EMBL" id="KIN98909.1"/>
    </source>
</evidence>
<dbReference type="InterPro" id="IPR000953">
    <property type="entry name" value="Chromo/chromo_shadow_dom"/>
</dbReference>
<evidence type="ECO:0000256" key="4">
    <source>
        <dbReference type="ARBA" id="ARBA00022801"/>
    </source>
</evidence>
<keyword evidence="10" id="KW-0238">DNA-binding</keyword>
<keyword evidence="5" id="KW-0460">Magnesium</keyword>
<evidence type="ECO:0000259" key="13">
    <source>
        <dbReference type="PROSITE" id="PS50994"/>
    </source>
</evidence>
<dbReference type="Pfam" id="PF17921">
    <property type="entry name" value="Integrase_H2C2"/>
    <property type="match status" value="1"/>
</dbReference>
<feature type="domain" description="Integrase catalytic" evidence="13">
    <location>
        <begin position="173"/>
        <end position="262"/>
    </location>
</feature>
<dbReference type="HOGENOM" id="CLU_000384_6_12_1"/>
<dbReference type="GO" id="GO:0004190">
    <property type="term" value="F:aspartic-type endopeptidase activity"/>
    <property type="evidence" value="ECO:0007669"/>
    <property type="project" value="UniProtKB-KW"/>
</dbReference>
<dbReference type="AlphaFoldDB" id="A0A0C3NCS8"/>
<evidence type="ECO:0000256" key="6">
    <source>
        <dbReference type="ARBA" id="ARBA00022884"/>
    </source>
</evidence>
<dbReference type="InterPro" id="IPR001584">
    <property type="entry name" value="Integrase_cat-core"/>
</dbReference>
<keyword evidence="9" id="KW-0239">DNA-directed DNA polymerase</keyword>
<keyword evidence="15" id="KW-1185">Reference proteome</keyword>
<dbReference type="GO" id="GO:0015074">
    <property type="term" value="P:DNA integration"/>
    <property type="evidence" value="ECO:0007669"/>
    <property type="project" value="UniProtKB-KW"/>
</dbReference>
<dbReference type="GO" id="GO:0046872">
    <property type="term" value="F:metal ion binding"/>
    <property type="evidence" value="ECO:0007669"/>
    <property type="project" value="UniProtKB-KW"/>
</dbReference>
<dbReference type="SUPFAM" id="SSF54160">
    <property type="entry name" value="Chromo domain-like"/>
    <property type="match status" value="1"/>
</dbReference>
<protein>
    <recommendedName>
        <fullName evidence="16">Integrase catalytic domain-containing protein</fullName>
    </recommendedName>
</protein>
<dbReference type="PROSITE" id="PS50994">
    <property type="entry name" value="INTEGRASE"/>
    <property type="match status" value="1"/>
</dbReference>
<dbReference type="InterPro" id="IPR036397">
    <property type="entry name" value="RNaseH_sf"/>
</dbReference>
<evidence type="ECO:0000259" key="12">
    <source>
        <dbReference type="PROSITE" id="PS50013"/>
    </source>
</evidence>
<dbReference type="InterPro" id="IPR012337">
    <property type="entry name" value="RNaseH-like_sf"/>
</dbReference>
<dbReference type="PANTHER" id="PTHR37984">
    <property type="entry name" value="PROTEIN CBG26694"/>
    <property type="match status" value="1"/>
</dbReference>
<keyword evidence="3" id="KW-0064">Aspartyl protease</keyword>
<dbReference type="InParanoid" id="A0A0C3NCS8"/>
<dbReference type="InterPro" id="IPR056924">
    <property type="entry name" value="SH3_Tf2-1"/>
</dbReference>
<dbReference type="Gene3D" id="3.30.420.10">
    <property type="entry name" value="Ribonuclease H-like superfamily/Ribonuclease H"/>
    <property type="match status" value="1"/>
</dbReference>
<dbReference type="InterPro" id="IPR041588">
    <property type="entry name" value="Integrase_H2C2"/>
</dbReference>
<feature type="domain" description="Chromo" evidence="12">
    <location>
        <begin position="450"/>
        <end position="505"/>
    </location>
</feature>
<keyword evidence="9" id="KW-0808">Transferase</keyword>
<dbReference type="STRING" id="870435.A0A0C3NCS8"/>
<evidence type="ECO:0000256" key="2">
    <source>
        <dbReference type="ARBA" id="ARBA00022723"/>
    </source>
</evidence>
<evidence type="ECO:0000256" key="9">
    <source>
        <dbReference type="ARBA" id="ARBA00022932"/>
    </source>
</evidence>
<keyword evidence="6" id="KW-0694">RNA-binding</keyword>
<accession>A0A0C3NCS8</accession>
<dbReference type="EMBL" id="KN832010">
    <property type="protein sequence ID" value="KIN98909.1"/>
    <property type="molecule type" value="Genomic_DNA"/>
</dbReference>
<evidence type="ECO:0000256" key="1">
    <source>
        <dbReference type="ARBA" id="ARBA00022670"/>
    </source>
</evidence>
<dbReference type="PROSITE" id="PS50013">
    <property type="entry name" value="CHROMO_2"/>
    <property type="match status" value="1"/>
</dbReference>
<dbReference type="GO" id="GO:0003677">
    <property type="term" value="F:DNA binding"/>
    <property type="evidence" value="ECO:0007669"/>
    <property type="project" value="UniProtKB-KW"/>
</dbReference>
<sequence>MHHWDIYPKGGDRDYAQVNPHNLCPMFTQEQLTSSLRTTTLMAPVLHAAMVFDVECLHSNIVSTLPSDPVSTSHVPTPTKPQWSLDSNGLLCLDSHIFVPDIDDLCLQVLRLKHDHPLAGHFRQNRTLELIHRDYMWPNLHSDMKEFVRSCTTCGRSKTPHHHPYGLLKQLPIPERPWNSISMDFIKHLPNSDGYSAILVVVDCLSKQVVFIPTHDSVTSTELAKLFLTHVFSKHGVPANVTSDRGPKFVSHFFCSLGKALGKALDMHLHFTLDNWAELLPLVEFTFNNAPSVTTGVSPFFTNKGYHPNLSVVPDQDFTSLWAHNYVIKLCTLHDFLCSKMSTAQQCYQGPADAKHIPPPEFQVGEQAYVKAKYFRSTCPLEKLSEKYLGPFTILARPGTHSVTLKLPDSMCLVHPVFHVSQLEATVANPFPNRHQPPPLPVDVNGDLEYEVSEILDSKVDHHHHHCQLLYLVHWAGYENTDEETSWLLATELDYASDIVSAFHECYPHKLGPYQPLP</sequence>
<dbReference type="Proteomes" id="UP000054217">
    <property type="component" value="Unassembled WGS sequence"/>
</dbReference>
<keyword evidence="7" id="KW-0229">DNA integration</keyword>
<dbReference type="SUPFAM" id="SSF53098">
    <property type="entry name" value="Ribonuclease H-like"/>
    <property type="match status" value="1"/>
</dbReference>
<dbReference type="InterPro" id="IPR050951">
    <property type="entry name" value="Retrovirus_Pol_polyprotein"/>
</dbReference>
<dbReference type="OrthoDB" id="3245145at2759"/>
<keyword evidence="1" id="KW-0645">Protease</keyword>
<reference evidence="15" key="2">
    <citation type="submission" date="2015-01" db="EMBL/GenBank/DDBJ databases">
        <title>Evolutionary Origins and Diversification of the Mycorrhizal Mutualists.</title>
        <authorList>
            <consortium name="DOE Joint Genome Institute"/>
            <consortium name="Mycorrhizal Genomics Consortium"/>
            <person name="Kohler A."/>
            <person name="Kuo A."/>
            <person name="Nagy L.G."/>
            <person name="Floudas D."/>
            <person name="Copeland A."/>
            <person name="Barry K.W."/>
            <person name="Cichocki N."/>
            <person name="Veneault-Fourrey C."/>
            <person name="LaButti K."/>
            <person name="Lindquist E.A."/>
            <person name="Lipzen A."/>
            <person name="Lundell T."/>
            <person name="Morin E."/>
            <person name="Murat C."/>
            <person name="Riley R."/>
            <person name="Ohm R."/>
            <person name="Sun H."/>
            <person name="Tunlid A."/>
            <person name="Henrissat B."/>
            <person name="Grigoriev I.V."/>
            <person name="Hibbett D.S."/>
            <person name="Martin F."/>
        </authorList>
    </citation>
    <scope>NUCLEOTIDE SEQUENCE [LARGE SCALE GENOMIC DNA]</scope>
    <source>
        <strain evidence="15">Marx 270</strain>
    </source>
</reference>
<evidence type="ECO:0000256" key="7">
    <source>
        <dbReference type="ARBA" id="ARBA00022908"/>
    </source>
</evidence>
<dbReference type="PANTHER" id="PTHR37984:SF5">
    <property type="entry name" value="PROTEIN NYNRIN-LIKE"/>
    <property type="match status" value="1"/>
</dbReference>
<reference evidence="14 15" key="1">
    <citation type="submission" date="2014-04" db="EMBL/GenBank/DDBJ databases">
        <authorList>
            <consortium name="DOE Joint Genome Institute"/>
            <person name="Kuo A."/>
            <person name="Kohler A."/>
            <person name="Costa M.D."/>
            <person name="Nagy L.G."/>
            <person name="Floudas D."/>
            <person name="Copeland A."/>
            <person name="Barry K.W."/>
            <person name="Cichocki N."/>
            <person name="Veneault-Fourrey C."/>
            <person name="LaButti K."/>
            <person name="Lindquist E.A."/>
            <person name="Lipzen A."/>
            <person name="Lundell T."/>
            <person name="Morin E."/>
            <person name="Murat C."/>
            <person name="Sun H."/>
            <person name="Tunlid A."/>
            <person name="Henrissat B."/>
            <person name="Grigoriev I.V."/>
            <person name="Hibbett D.S."/>
            <person name="Martin F."/>
            <person name="Nordberg H.P."/>
            <person name="Cantor M.N."/>
            <person name="Hua S.X."/>
        </authorList>
    </citation>
    <scope>NUCLEOTIDE SEQUENCE [LARGE SCALE GENOMIC DNA]</scope>
    <source>
        <strain evidence="14 15">Marx 270</strain>
    </source>
</reference>
<name>A0A0C3NCS8_PISTI</name>
<evidence type="ECO:0000313" key="15">
    <source>
        <dbReference type="Proteomes" id="UP000054217"/>
    </source>
</evidence>
<dbReference type="GO" id="GO:0003723">
    <property type="term" value="F:RNA binding"/>
    <property type="evidence" value="ECO:0007669"/>
    <property type="project" value="UniProtKB-KW"/>
</dbReference>
<keyword evidence="2" id="KW-0479">Metal-binding</keyword>
<keyword evidence="4" id="KW-0378">Hydrolase</keyword>
<keyword evidence="11" id="KW-0233">DNA recombination</keyword>
<evidence type="ECO:0000256" key="10">
    <source>
        <dbReference type="ARBA" id="ARBA00023125"/>
    </source>
</evidence>
<dbReference type="GO" id="GO:0006338">
    <property type="term" value="P:chromatin remodeling"/>
    <property type="evidence" value="ECO:0007669"/>
    <property type="project" value="UniProtKB-ARBA"/>
</dbReference>
<evidence type="ECO:0000256" key="11">
    <source>
        <dbReference type="ARBA" id="ARBA00023172"/>
    </source>
</evidence>
<dbReference type="Pfam" id="PF00665">
    <property type="entry name" value="rve"/>
    <property type="match status" value="1"/>
</dbReference>
<proteinExistence type="predicted"/>
<dbReference type="GO" id="GO:0005634">
    <property type="term" value="C:nucleus"/>
    <property type="evidence" value="ECO:0007669"/>
    <property type="project" value="UniProtKB-ARBA"/>
</dbReference>
<dbReference type="GO" id="GO:0006508">
    <property type="term" value="P:proteolysis"/>
    <property type="evidence" value="ECO:0007669"/>
    <property type="project" value="UniProtKB-KW"/>
</dbReference>
<keyword evidence="8" id="KW-0695">RNA-directed DNA polymerase</keyword>
<evidence type="ECO:0000256" key="8">
    <source>
        <dbReference type="ARBA" id="ARBA00022918"/>
    </source>
</evidence>
<evidence type="ECO:0008006" key="16">
    <source>
        <dbReference type="Google" id="ProtNLM"/>
    </source>
</evidence>
<organism evidence="14 15">
    <name type="scientific">Pisolithus tinctorius Marx 270</name>
    <dbReference type="NCBI Taxonomy" id="870435"/>
    <lineage>
        <taxon>Eukaryota</taxon>
        <taxon>Fungi</taxon>
        <taxon>Dikarya</taxon>
        <taxon>Basidiomycota</taxon>
        <taxon>Agaricomycotina</taxon>
        <taxon>Agaricomycetes</taxon>
        <taxon>Agaricomycetidae</taxon>
        <taxon>Boletales</taxon>
        <taxon>Sclerodermatineae</taxon>
        <taxon>Pisolithaceae</taxon>
        <taxon>Pisolithus</taxon>
    </lineage>
</organism>
<dbReference type="InterPro" id="IPR016197">
    <property type="entry name" value="Chromo-like_dom_sf"/>
</dbReference>
<dbReference type="GO" id="GO:0006310">
    <property type="term" value="P:DNA recombination"/>
    <property type="evidence" value="ECO:0007669"/>
    <property type="project" value="UniProtKB-KW"/>
</dbReference>
<dbReference type="GO" id="GO:0003887">
    <property type="term" value="F:DNA-directed DNA polymerase activity"/>
    <property type="evidence" value="ECO:0007669"/>
    <property type="project" value="UniProtKB-KW"/>
</dbReference>
<gene>
    <name evidence="14" type="ORF">M404DRAFT_30877</name>
</gene>
<dbReference type="Pfam" id="PF24626">
    <property type="entry name" value="SH3_Tf2-1"/>
    <property type="match status" value="1"/>
</dbReference>
<dbReference type="GO" id="GO:0003964">
    <property type="term" value="F:RNA-directed DNA polymerase activity"/>
    <property type="evidence" value="ECO:0007669"/>
    <property type="project" value="UniProtKB-KW"/>
</dbReference>
<dbReference type="Gene3D" id="1.10.340.70">
    <property type="match status" value="1"/>
</dbReference>
<evidence type="ECO:0000256" key="5">
    <source>
        <dbReference type="ARBA" id="ARBA00022842"/>
    </source>
</evidence>
<keyword evidence="9" id="KW-0548">Nucleotidyltransferase</keyword>
<dbReference type="Gene3D" id="2.40.50.40">
    <property type="match status" value="1"/>
</dbReference>
<evidence type="ECO:0000256" key="3">
    <source>
        <dbReference type="ARBA" id="ARBA00022750"/>
    </source>
</evidence>